<comment type="similarity">
    <text evidence="7 26">Belongs to the glycogen phosphorylase family.</text>
</comment>
<feature type="non-terminal residue" evidence="28">
    <location>
        <position position="1"/>
    </location>
</feature>
<keyword evidence="24 26" id="KW-0119">Carbohydrate metabolism</keyword>
<evidence type="ECO:0000256" key="14">
    <source>
        <dbReference type="ARBA" id="ARBA00022801"/>
    </source>
</evidence>
<dbReference type="FunFam" id="3.40.50.2000:FF:000003">
    <property type="entry name" value="Alpha-1,4 glucan phosphorylase"/>
    <property type="match status" value="1"/>
</dbReference>
<keyword evidence="21" id="KW-0234">DNA repair</keyword>
<dbReference type="InterPro" id="IPR027417">
    <property type="entry name" value="P-loop_NTPase"/>
</dbReference>
<comment type="catalytic activity">
    <reaction evidence="25">
        <text>ATP + H2O = ADP + phosphate + H(+)</text>
        <dbReference type="Rhea" id="RHEA:13065"/>
        <dbReference type="ChEBI" id="CHEBI:15377"/>
        <dbReference type="ChEBI" id="CHEBI:15378"/>
        <dbReference type="ChEBI" id="CHEBI:30616"/>
        <dbReference type="ChEBI" id="CHEBI:43474"/>
        <dbReference type="ChEBI" id="CHEBI:456216"/>
        <dbReference type="EC" id="5.6.2.3"/>
    </reaction>
</comment>
<dbReference type="Pfam" id="PF05970">
    <property type="entry name" value="PIF1"/>
    <property type="match status" value="1"/>
</dbReference>
<organism evidence="28 29">
    <name type="scientific">Neolecta irregularis (strain DAH-3)</name>
    <dbReference type="NCBI Taxonomy" id="1198029"/>
    <lineage>
        <taxon>Eukaryota</taxon>
        <taxon>Fungi</taxon>
        <taxon>Dikarya</taxon>
        <taxon>Ascomycota</taxon>
        <taxon>Taphrinomycotina</taxon>
        <taxon>Neolectales</taxon>
        <taxon>Neolectaceae</taxon>
        <taxon>Neolecta</taxon>
    </lineage>
</organism>
<keyword evidence="8" id="KW-0963">Cytoplasm</keyword>
<keyword evidence="17 26" id="KW-0663">Pyridoxal phosphate</keyword>
<evidence type="ECO:0000256" key="25">
    <source>
        <dbReference type="ARBA" id="ARBA00048954"/>
    </source>
</evidence>
<comment type="caution">
    <text evidence="28">The sequence shown here is derived from an EMBL/GenBank/DDBJ whole genome shotgun (WGS) entry which is preliminary data.</text>
</comment>
<comment type="subcellular location">
    <subcellularLocation>
        <location evidence="5">Cytoplasm</location>
    </subcellularLocation>
    <subcellularLocation>
        <location evidence="4">Mitochondrion</location>
    </subcellularLocation>
    <subcellularLocation>
        <location evidence="6">Nucleus</location>
        <location evidence="6">Nucleolus</location>
    </subcellularLocation>
</comment>
<keyword evidence="11 26" id="KW-0808">Transferase</keyword>
<dbReference type="HAMAP" id="MF_03176">
    <property type="entry name" value="PIF1"/>
    <property type="match status" value="1"/>
</dbReference>
<dbReference type="OrthoDB" id="9215500at2759"/>
<evidence type="ECO:0000259" key="27">
    <source>
        <dbReference type="SMART" id="SM00382"/>
    </source>
</evidence>
<keyword evidence="18" id="KW-0238">DNA-binding</keyword>
<evidence type="ECO:0000256" key="13">
    <source>
        <dbReference type="ARBA" id="ARBA00022763"/>
    </source>
</evidence>
<evidence type="ECO:0000256" key="18">
    <source>
        <dbReference type="ARBA" id="ARBA00023125"/>
    </source>
</evidence>
<sequence>PPPLPRRVAPIFLSLEQRAVIDLAVHQSKSIFFTGSAGTGKSVLLRELIKALRVKYKGEYDHVAVTASTGLAACNIGGVTLHSFAGIGLGKEPLDDLVKKIKKSRKSLMRWARVKVLIVDEISMVDADLFDKLQNIAAKLKNNGKVFGGIQIVITGDFFQLPPVPQASKAAKFAFEAVAWKTAIDHTISLNHVFRQKDQEFVNMLNEMRLGALSDKSITKFKELSRPPQYKDGILPTELFPTRQEVDRANSARMSALKGDVKVFTATDSGTVTDKSFREKLLSNCMAPQNLELKPNSQVMLIKNFDEQLVNGSLGIVLGFMNEKTFQLYEQDGDAAFNDPFDLGEQDDDESSTRARKRNHLKQLQAAAATAKTWPLVRFNLSSGMTRDLLVQPESWKIELPSGEIQAARNQVPLILAYAISIHKAQGQTLERVKVDLGRVFEKGQAYVALSRAVSRDGLQILRFEPSKVMAHPKVRTFYQSLSNVQLSRRSEMDILNEAENSELNDHILHLVCGLQCIHRFTGLRPDDRIALQASVPEAPWRKFSVKEFHTKEDFQSEFVRHVETTLARSLYNCDELAAYQAASQAMKDRLVINWNKTQQAHTLRDPKRLYYLSLEFLMGRALDNAMLNIGMKPVIRDGVSELGFKLEDVITEEGDAGLGNGGLGRLAACFLDSLASLDYPAMGYGLRYQYGIFKQIIVDGFQKELPDNWLVYSNPWEVERKDIHIPVQFGGRVRRYTDDNGTTRYSWEGGEIVLAVAYDTPIPGYKNHTTNNLRLWGSKPTIEFDFDKFNAGDYENSVRDQQKAETISAVLYPNDSTDRGKELRLKQQYFWVCASLHDIVRRFKKQNRPWAEFPDQVAIQLNDTHPSISIVELQRVFVDEEGLAWDEAWKLVTKTFGYTNHTVLPEALEKWSIPLLQSLLPRHLQLIYDINLFFLQHVEKRFPKDRDLLSRVSLIEESQPQMIRMAYLAIIGSSKVNGVAELHSDLIKTTIFKDFVKIFGPDHFTNITNGITPRRWLQQANPALTDLIEKKLGSRDFLKELDELKDLEQYADDKAFQKEWMAVKRANKVRLANYIKEANGIEVNPDALFNIQVKRIHEYKRQNLAVFGVIHRYLGLKALSPDDFEKQVAHCFIFGGKAAPGYFQAKTTIKLINAVGDVINNDKQIGDKLKCVFIADYNVSKAEIIIPASDISQHISTAGTEASGTSNMKFVLNGGLILGTVDGANIEITREIGEQNIFLFGHLAESVEDLRHKHRYGDSEMDPELQKVCDEIEKGTFGDPSLFSNLLGSLTFGRDHYLLSDDFGSYLDAQKLVDEAYKDTSGWAQKTITSVANMGDRAILTYCEEIWNLDSLDPQTCDV</sequence>
<keyword evidence="14" id="KW-0378">Hydrolase</keyword>
<evidence type="ECO:0000256" key="15">
    <source>
        <dbReference type="ARBA" id="ARBA00022806"/>
    </source>
</evidence>
<dbReference type="CDD" id="cd04300">
    <property type="entry name" value="GT35_Glycogen_Phosphorylase"/>
    <property type="match status" value="1"/>
</dbReference>
<feature type="domain" description="AAA+ ATPase" evidence="27">
    <location>
        <begin position="27"/>
        <end position="185"/>
    </location>
</feature>
<dbReference type="FunFam" id="3.40.50.2000:FF:000153">
    <property type="entry name" value="Alpha-1,4 glucan phosphorylase"/>
    <property type="match status" value="1"/>
</dbReference>
<dbReference type="GO" id="GO:0005524">
    <property type="term" value="F:ATP binding"/>
    <property type="evidence" value="ECO:0007669"/>
    <property type="project" value="UniProtKB-KW"/>
</dbReference>
<evidence type="ECO:0000256" key="26">
    <source>
        <dbReference type="RuleBase" id="RU000587"/>
    </source>
</evidence>
<evidence type="ECO:0000256" key="16">
    <source>
        <dbReference type="ARBA" id="ARBA00022840"/>
    </source>
</evidence>
<dbReference type="PROSITE" id="PS00102">
    <property type="entry name" value="PHOSPHORYLASE"/>
    <property type="match status" value="1"/>
</dbReference>
<evidence type="ECO:0000256" key="6">
    <source>
        <dbReference type="ARBA" id="ARBA00004604"/>
    </source>
</evidence>
<dbReference type="GO" id="GO:0030170">
    <property type="term" value="F:pyridoxal phosphate binding"/>
    <property type="evidence" value="ECO:0007669"/>
    <property type="project" value="InterPro"/>
</dbReference>
<evidence type="ECO:0000256" key="9">
    <source>
        <dbReference type="ARBA" id="ARBA00022533"/>
    </source>
</evidence>
<protein>
    <recommendedName>
        <fullName evidence="26">Alpha-1,4 glucan phosphorylase</fullName>
        <ecNumber evidence="26">2.4.1.1</ecNumber>
    </recommendedName>
</protein>
<evidence type="ECO:0000256" key="19">
    <source>
        <dbReference type="ARBA" id="ARBA00023128"/>
    </source>
</evidence>
<dbReference type="SMART" id="SM00382">
    <property type="entry name" value="AAA"/>
    <property type="match status" value="1"/>
</dbReference>
<reference evidence="28 29" key="1">
    <citation type="submission" date="2016-04" db="EMBL/GenBank/DDBJ databases">
        <title>Evolutionary innovation and constraint leading to complex multicellularity in the Ascomycota.</title>
        <authorList>
            <person name="Cisse O."/>
            <person name="Nguyen A."/>
            <person name="Hewitt D.A."/>
            <person name="Jedd G."/>
            <person name="Stajich J.E."/>
        </authorList>
    </citation>
    <scope>NUCLEOTIDE SEQUENCE [LARGE SCALE GENOMIC DNA]</scope>
    <source>
        <strain evidence="28 29">DAH-3</strain>
    </source>
</reference>
<keyword evidence="10 26" id="KW-0328">Glycosyltransferase</keyword>
<dbReference type="SUPFAM" id="SSF53756">
    <property type="entry name" value="UDP-Glycosyltransferase/glycogen phosphorylase"/>
    <property type="match status" value="1"/>
</dbReference>
<dbReference type="EC" id="2.4.1.1" evidence="26"/>
<dbReference type="InterPro" id="IPR000811">
    <property type="entry name" value="Glyco_trans_35"/>
</dbReference>
<evidence type="ECO:0000256" key="5">
    <source>
        <dbReference type="ARBA" id="ARBA00004496"/>
    </source>
</evidence>
<dbReference type="NCBIfam" id="TIGR02093">
    <property type="entry name" value="P_ylase"/>
    <property type="match status" value="1"/>
</dbReference>
<keyword evidence="20" id="KW-0233">DNA recombination</keyword>
<dbReference type="Pfam" id="PF21530">
    <property type="entry name" value="Pif1_2B_dom"/>
    <property type="match status" value="1"/>
</dbReference>
<keyword evidence="22" id="KW-0413">Isomerase</keyword>
<dbReference type="GO" id="GO:0005980">
    <property type="term" value="P:glycogen catabolic process"/>
    <property type="evidence" value="ECO:0007669"/>
    <property type="project" value="TreeGrafter"/>
</dbReference>
<evidence type="ECO:0000256" key="12">
    <source>
        <dbReference type="ARBA" id="ARBA00022741"/>
    </source>
</evidence>
<evidence type="ECO:0000256" key="17">
    <source>
        <dbReference type="ARBA" id="ARBA00022898"/>
    </source>
</evidence>
<dbReference type="GO" id="GO:0000723">
    <property type="term" value="P:telomere maintenance"/>
    <property type="evidence" value="ECO:0007669"/>
    <property type="project" value="InterPro"/>
</dbReference>
<evidence type="ECO:0000256" key="3">
    <source>
        <dbReference type="ARBA" id="ARBA00001946"/>
    </source>
</evidence>
<keyword evidence="23" id="KW-0539">Nucleus</keyword>
<keyword evidence="29" id="KW-1185">Reference proteome</keyword>
<dbReference type="GO" id="GO:0043139">
    <property type="term" value="F:5'-3' DNA helicase activity"/>
    <property type="evidence" value="ECO:0007669"/>
    <property type="project" value="UniProtKB-EC"/>
</dbReference>
<dbReference type="GO" id="GO:0005730">
    <property type="term" value="C:nucleolus"/>
    <property type="evidence" value="ECO:0007669"/>
    <property type="project" value="UniProtKB-SubCell"/>
</dbReference>
<comment type="cofactor">
    <cofactor evidence="2 26">
        <name>pyridoxal 5'-phosphate</name>
        <dbReference type="ChEBI" id="CHEBI:597326"/>
    </cofactor>
</comment>
<dbReference type="Proteomes" id="UP000186594">
    <property type="component" value="Unassembled WGS sequence"/>
</dbReference>
<dbReference type="EMBL" id="LXFE01000341">
    <property type="protein sequence ID" value="OLL25652.1"/>
    <property type="molecule type" value="Genomic_DNA"/>
</dbReference>
<dbReference type="GO" id="GO:0008184">
    <property type="term" value="F:glycogen phosphorylase activity"/>
    <property type="evidence" value="ECO:0007669"/>
    <property type="project" value="InterPro"/>
</dbReference>
<evidence type="ECO:0000256" key="23">
    <source>
        <dbReference type="ARBA" id="ARBA00023242"/>
    </source>
</evidence>
<keyword evidence="13" id="KW-0227">DNA damage</keyword>
<dbReference type="InterPro" id="IPR011833">
    <property type="entry name" value="Glycg_phsphrylas"/>
</dbReference>
<dbReference type="GO" id="GO:0006310">
    <property type="term" value="P:DNA recombination"/>
    <property type="evidence" value="ECO:0007669"/>
    <property type="project" value="UniProtKB-KW"/>
</dbReference>
<evidence type="ECO:0000256" key="4">
    <source>
        <dbReference type="ARBA" id="ARBA00004173"/>
    </source>
</evidence>
<evidence type="ECO:0000256" key="22">
    <source>
        <dbReference type="ARBA" id="ARBA00023235"/>
    </source>
</evidence>
<dbReference type="CDD" id="cd18037">
    <property type="entry name" value="DEXSc_Pif1_like"/>
    <property type="match status" value="1"/>
</dbReference>
<evidence type="ECO:0000256" key="2">
    <source>
        <dbReference type="ARBA" id="ARBA00001933"/>
    </source>
</evidence>
<dbReference type="FunFam" id="3.40.50.300:FF:001226">
    <property type="entry name" value="ATP-dependent DNA helicase PIF1"/>
    <property type="match status" value="1"/>
</dbReference>
<evidence type="ECO:0000256" key="24">
    <source>
        <dbReference type="ARBA" id="ARBA00023277"/>
    </source>
</evidence>
<accession>A0A1U7LSY4</accession>
<dbReference type="GO" id="GO:0005739">
    <property type="term" value="C:mitochondrion"/>
    <property type="evidence" value="ECO:0007669"/>
    <property type="project" value="UniProtKB-SubCell"/>
</dbReference>
<dbReference type="STRING" id="1198029.A0A1U7LSY4"/>
<keyword evidence="12" id="KW-0547">Nucleotide-binding</keyword>
<dbReference type="PANTHER" id="PTHR11468:SF3">
    <property type="entry name" value="GLYCOGEN PHOSPHORYLASE, LIVER FORM"/>
    <property type="match status" value="1"/>
</dbReference>
<dbReference type="GO" id="GO:0006281">
    <property type="term" value="P:DNA repair"/>
    <property type="evidence" value="ECO:0007669"/>
    <property type="project" value="UniProtKB-KW"/>
</dbReference>
<keyword evidence="19" id="KW-0496">Mitochondrion</keyword>
<gene>
    <name evidence="28" type="ORF">NEOLI_004011</name>
</gene>
<evidence type="ECO:0000256" key="10">
    <source>
        <dbReference type="ARBA" id="ARBA00022676"/>
    </source>
</evidence>
<proteinExistence type="inferred from homology"/>
<evidence type="ECO:0000256" key="21">
    <source>
        <dbReference type="ARBA" id="ARBA00023204"/>
    </source>
</evidence>
<evidence type="ECO:0000256" key="11">
    <source>
        <dbReference type="ARBA" id="ARBA00022679"/>
    </source>
</evidence>
<comment type="catalytic activity">
    <reaction evidence="1 26">
        <text>[(1-&gt;4)-alpha-D-glucosyl](n) + phosphate = [(1-&gt;4)-alpha-D-glucosyl](n-1) + alpha-D-glucose 1-phosphate</text>
        <dbReference type="Rhea" id="RHEA:41732"/>
        <dbReference type="Rhea" id="RHEA-COMP:9584"/>
        <dbReference type="Rhea" id="RHEA-COMP:9586"/>
        <dbReference type="ChEBI" id="CHEBI:15444"/>
        <dbReference type="ChEBI" id="CHEBI:43474"/>
        <dbReference type="ChEBI" id="CHEBI:58601"/>
        <dbReference type="EC" id="2.4.1.1"/>
    </reaction>
</comment>
<dbReference type="Gene3D" id="3.40.50.300">
    <property type="entry name" value="P-loop containing nucleotide triphosphate hydrolases"/>
    <property type="match status" value="1"/>
</dbReference>
<keyword evidence="9" id="KW-0021">Allosteric enzyme</keyword>
<dbReference type="InterPro" id="IPR035090">
    <property type="entry name" value="Pyridoxal_P_attach_site"/>
</dbReference>
<comment type="function">
    <text evidence="26">Allosteric enzyme that catalyzes the rate-limiting step in glycogen catabolism, the phosphorolytic cleavage of glycogen to produce glucose-1-phosphate, and plays a central role in maintaining cellular and organismal glucose homeostasis.</text>
</comment>
<keyword evidence="16" id="KW-0067">ATP-binding</keyword>
<name>A0A1U7LSY4_NEOID</name>
<dbReference type="GO" id="GO:0003697">
    <property type="term" value="F:single-stranded DNA binding"/>
    <property type="evidence" value="ECO:0007669"/>
    <property type="project" value="UniProtKB-ARBA"/>
</dbReference>
<dbReference type="InterPro" id="IPR010285">
    <property type="entry name" value="DNA_helicase_pif1-like_DEAD"/>
</dbReference>
<comment type="cofactor">
    <cofactor evidence="3">
        <name>Mg(2+)</name>
        <dbReference type="ChEBI" id="CHEBI:18420"/>
    </cofactor>
</comment>
<dbReference type="SUPFAM" id="SSF52540">
    <property type="entry name" value="P-loop containing nucleoside triphosphate hydrolases"/>
    <property type="match status" value="2"/>
</dbReference>
<evidence type="ECO:0000256" key="8">
    <source>
        <dbReference type="ARBA" id="ARBA00022490"/>
    </source>
</evidence>
<evidence type="ECO:0000313" key="29">
    <source>
        <dbReference type="Proteomes" id="UP000186594"/>
    </source>
</evidence>
<evidence type="ECO:0000313" key="28">
    <source>
        <dbReference type="EMBL" id="OLL25652.1"/>
    </source>
</evidence>
<dbReference type="InterPro" id="IPR003593">
    <property type="entry name" value="AAA+_ATPase"/>
</dbReference>
<evidence type="ECO:0000256" key="20">
    <source>
        <dbReference type="ARBA" id="ARBA00023172"/>
    </source>
</evidence>
<dbReference type="GO" id="GO:0016887">
    <property type="term" value="F:ATP hydrolysis activity"/>
    <property type="evidence" value="ECO:0007669"/>
    <property type="project" value="RHEA"/>
</dbReference>
<dbReference type="InterPro" id="IPR049163">
    <property type="entry name" value="Pif1-like_2B_dom"/>
</dbReference>
<dbReference type="InterPro" id="IPR048293">
    <property type="entry name" value="PIF1_RRM3_pfh1"/>
</dbReference>
<dbReference type="Gene3D" id="3.40.50.2000">
    <property type="entry name" value="Glycogen Phosphorylase B"/>
    <property type="match status" value="2"/>
</dbReference>
<evidence type="ECO:0000256" key="1">
    <source>
        <dbReference type="ARBA" id="ARBA00001275"/>
    </source>
</evidence>
<dbReference type="PANTHER" id="PTHR11468">
    <property type="entry name" value="GLYCOGEN PHOSPHORYLASE"/>
    <property type="match status" value="1"/>
</dbReference>
<dbReference type="CDD" id="cd18809">
    <property type="entry name" value="SF1_C_RecD"/>
    <property type="match status" value="1"/>
</dbReference>
<keyword evidence="15" id="KW-0347">Helicase</keyword>
<dbReference type="Pfam" id="PF00343">
    <property type="entry name" value="Phosphorylase"/>
    <property type="match status" value="1"/>
</dbReference>
<evidence type="ECO:0000256" key="7">
    <source>
        <dbReference type="ARBA" id="ARBA00006047"/>
    </source>
</evidence>